<dbReference type="CDD" id="cd11693">
    <property type="entry name" value="HRI1_C_like"/>
    <property type="match status" value="1"/>
</dbReference>
<accession>A0A9P4T8P3</accession>
<protein>
    <recommendedName>
        <fullName evidence="4">Protein HRI1</fullName>
    </recommendedName>
</protein>
<feature type="region of interest" description="Disordered" evidence="1">
    <location>
        <begin position="1"/>
        <end position="32"/>
    </location>
</feature>
<dbReference type="Gene3D" id="2.40.128.320">
    <property type="entry name" value="Protein HRI1, N-terminal domain"/>
    <property type="match status" value="1"/>
</dbReference>
<gene>
    <name evidence="2" type="ORF">E8E13_001206</name>
</gene>
<evidence type="ECO:0000313" key="3">
    <source>
        <dbReference type="Proteomes" id="UP000801428"/>
    </source>
</evidence>
<dbReference type="InterPro" id="IPR031818">
    <property type="entry name" value="Hri1"/>
</dbReference>
<organism evidence="2 3">
    <name type="scientific">Curvularia kusanoi</name>
    <name type="common">Cochliobolus kusanoi</name>
    <dbReference type="NCBI Taxonomy" id="90978"/>
    <lineage>
        <taxon>Eukaryota</taxon>
        <taxon>Fungi</taxon>
        <taxon>Dikarya</taxon>
        <taxon>Ascomycota</taxon>
        <taxon>Pezizomycotina</taxon>
        <taxon>Dothideomycetes</taxon>
        <taxon>Pleosporomycetidae</taxon>
        <taxon>Pleosporales</taxon>
        <taxon>Pleosporineae</taxon>
        <taxon>Pleosporaceae</taxon>
        <taxon>Curvularia</taxon>
    </lineage>
</organism>
<dbReference type="OrthoDB" id="4045395at2759"/>
<evidence type="ECO:0008006" key="4">
    <source>
        <dbReference type="Google" id="ProtNLM"/>
    </source>
</evidence>
<evidence type="ECO:0000256" key="1">
    <source>
        <dbReference type="SAM" id="MobiDB-lite"/>
    </source>
</evidence>
<dbReference type="InterPro" id="IPR043047">
    <property type="entry name" value="Hri1_N_sf"/>
</dbReference>
<sequence length="304" mass="33041">MSPSSTPQNNPEPIYTAPSRVSAAPPMTGSPNVSEREYIYFLPHPLPPEAPVPYTPGLPSTNPLNLTPHTSEPTSTLVLTSPARTFVDLRYLRPASSSESPLSNPGPLNRLDWGFAGTSHSAPADAPPHKSYGAFARAKWTHWVDSRVKVGDAIPADEGDMYDLGEGLFLEVGHAFHPHLGREAGHEELWRDVDARSTSAGGSKVCVVLRCADEVRGVRGVIVRVGQYAQGILGAGEELTTERWEARPEEGGGGEGAERWERTARTGDALLPCSVTFKPETVQLGGRIRYGALEWVVEETWEWQ</sequence>
<comment type="caution">
    <text evidence="2">The sequence shown here is derived from an EMBL/GenBank/DDBJ whole genome shotgun (WGS) entry which is preliminary data.</text>
</comment>
<dbReference type="Proteomes" id="UP000801428">
    <property type="component" value="Unassembled WGS sequence"/>
</dbReference>
<reference evidence="2" key="1">
    <citation type="submission" date="2019-04" db="EMBL/GenBank/DDBJ databases">
        <title>Sequencing of skin fungus with MAO and IRED activity.</title>
        <authorList>
            <person name="Marsaioli A.J."/>
            <person name="Bonatto J.M.C."/>
            <person name="Reis Junior O."/>
        </authorList>
    </citation>
    <scope>NUCLEOTIDE SEQUENCE</scope>
    <source>
        <strain evidence="2">30M1</strain>
    </source>
</reference>
<evidence type="ECO:0000313" key="2">
    <source>
        <dbReference type="EMBL" id="KAF2998132.1"/>
    </source>
</evidence>
<dbReference type="AlphaFoldDB" id="A0A9P4T8P3"/>
<feature type="compositionally biased region" description="Polar residues" evidence="1">
    <location>
        <begin position="1"/>
        <end position="11"/>
    </location>
</feature>
<dbReference type="Pfam" id="PF16815">
    <property type="entry name" value="HRI1"/>
    <property type="match status" value="1"/>
</dbReference>
<dbReference type="EMBL" id="SWKU01000020">
    <property type="protein sequence ID" value="KAF2998132.1"/>
    <property type="molecule type" value="Genomic_DNA"/>
</dbReference>
<keyword evidence="3" id="KW-1185">Reference proteome</keyword>
<proteinExistence type="predicted"/>
<name>A0A9P4T8P3_CURKU</name>